<dbReference type="EMBL" id="OW152833">
    <property type="protein sequence ID" value="CAH2054104.1"/>
    <property type="molecule type" value="Genomic_DNA"/>
</dbReference>
<evidence type="ECO:0000313" key="2">
    <source>
        <dbReference type="EMBL" id="CAH2054104.1"/>
    </source>
</evidence>
<keyword evidence="1" id="KW-0732">Signal</keyword>
<feature type="signal peptide" evidence="1">
    <location>
        <begin position="1"/>
        <end position="18"/>
    </location>
</feature>
<keyword evidence="3" id="KW-1185">Reference proteome</keyword>
<evidence type="ECO:0000313" key="3">
    <source>
        <dbReference type="Proteomes" id="UP000837857"/>
    </source>
</evidence>
<gene>
    <name evidence="2" type="ORF">IPOD504_LOCUS8485</name>
</gene>
<evidence type="ECO:0000256" key="1">
    <source>
        <dbReference type="SAM" id="SignalP"/>
    </source>
</evidence>
<sequence length="99" mass="10846">MNLLSWVALLFFVGVAVAYPEGSSRGCIYIHGICQRECEEGTTAYVSNCDYMVPEATCDEPNPQPDLSGKLCDYSACYCEAPTVRDTKTNKCVALEECS</sequence>
<accession>A0ABN8IJ98</accession>
<feature type="chain" id="PRO_5046062424" evidence="1">
    <location>
        <begin position="19"/>
        <end position="99"/>
    </location>
</feature>
<feature type="non-terminal residue" evidence="2">
    <location>
        <position position="1"/>
    </location>
</feature>
<name>A0ABN8IJ98_9NEOP</name>
<dbReference type="Proteomes" id="UP000837857">
    <property type="component" value="Chromosome 21"/>
</dbReference>
<organism evidence="2 3">
    <name type="scientific">Iphiclides podalirius</name>
    <name type="common">scarce swallowtail</name>
    <dbReference type="NCBI Taxonomy" id="110791"/>
    <lineage>
        <taxon>Eukaryota</taxon>
        <taxon>Metazoa</taxon>
        <taxon>Ecdysozoa</taxon>
        <taxon>Arthropoda</taxon>
        <taxon>Hexapoda</taxon>
        <taxon>Insecta</taxon>
        <taxon>Pterygota</taxon>
        <taxon>Neoptera</taxon>
        <taxon>Endopterygota</taxon>
        <taxon>Lepidoptera</taxon>
        <taxon>Glossata</taxon>
        <taxon>Ditrysia</taxon>
        <taxon>Papilionoidea</taxon>
        <taxon>Papilionidae</taxon>
        <taxon>Papilioninae</taxon>
        <taxon>Iphiclides</taxon>
    </lineage>
</organism>
<protein>
    <submittedName>
        <fullName evidence="2">Uncharacterized protein</fullName>
    </submittedName>
</protein>
<reference evidence="2" key="1">
    <citation type="submission" date="2022-03" db="EMBL/GenBank/DDBJ databases">
        <authorList>
            <person name="Martin H S."/>
        </authorList>
    </citation>
    <scope>NUCLEOTIDE SEQUENCE</scope>
</reference>
<proteinExistence type="predicted"/>